<dbReference type="Proteomes" id="UP001203972">
    <property type="component" value="Unassembled WGS sequence"/>
</dbReference>
<comment type="caution">
    <text evidence="1">The sequence shown here is derived from an EMBL/GenBank/DDBJ whole genome shotgun (WGS) entry which is preliminary data.</text>
</comment>
<name>A0AAP2UR81_CLOIN</name>
<gene>
    <name evidence="1" type="ORF">MKC95_17915</name>
</gene>
<dbReference type="AlphaFoldDB" id="A0AAP2UR81"/>
<proteinExistence type="predicted"/>
<evidence type="ECO:0000313" key="1">
    <source>
        <dbReference type="EMBL" id="MCR0234648.1"/>
    </source>
</evidence>
<sequence>MDMRIALERNDARQALDVLNTFSYKKTPFLAMTSNKALNYVINSKNSIMEQKNIQFNTIIKDDLTFIQQADLILLMDNMLSYGINKTNQYINLQILKVEFGVKIIMGYSLAENKYSKDKYLLDNLKDIIHAYKGTFALEEDCIKICFFNIEA</sequence>
<accession>A0AAP2UR81</accession>
<evidence type="ECO:0000313" key="2">
    <source>
        <dbReference type="Proteomes" id="UP001203972"/>
    </source>
</evidence>
<dbReference type="EMBL" id="JAKTMA010000037">
    <property type="protein sequence ID" value="MCR0234648.1"/>
    <property type="molecule type" value="Genomic_DNA"/>
</dbReference>
<protein>
    <submittedName>
        <fullName evidence="1">Uncharacterized protein</fullName>
    </submittedName>
</protein>
<reference evidence="1" key="1">
    <citation type="journal article" date="2022" name="Clin. Infect. Dis.">
        <title>Association between Clostridium innocuum and antibiotic-associated diarrhea in adults and children: A cross-sectional study and comparative genomics analysis.</title>
        <authorList>
            <person name="Cherny K.E."/>
            <person name="Muscat E.B."/>
            <person name="Balaji A."/>
            <person name="Mukherjee J."/>
            <person name="Ozer E.A."/>
            <person name="Angarone M.P."/>
            <person name="Hauser A.R."/>
            <person name="Sichel J.S."/>
            <person name="Amponsah E."/>
            <person name="Kociolek L.K."/>
        </authorList>
    </citation>
    <scope>NUCLEOTIDE SEQUENCE</scope>
    <source>
        <strain evidence="1">NU1-AC-029v</strain>
    </source>
</reference>
<organism evidence="1 2">
    <name type="scientific">Clostridium innocuum</name>
    <dbReference type="NCBI Taxonomy" id="1522"/>
    <lineage>
        <taxon>Bacteria</taxon>
        <taxon>Bacillati</taxon>
        <taxon>Bacillota</taxon>
        <taxon>Clostridia</taxon>
        <taxon>Eubacteriales</taxon>
        <taxon>Clostridiaceae</taxon>
        <taxon>Clostridium</taxon>
    </lineage>
</organism>